<name>A0A7V5NXJ1_9PROT</name>
<feature type="transmembrane region" description="Helical" evidence="9">
    <location>
        <begin position="297"/>
        <end position="317"/>
    </location>
</feature>
<protein>
    <submittedName>
        <fullName evidence="13">Mechanosensitive ion channel</fullName>
    </submittedName>
</protein>
<comment type="caution">
    <text evidence="13">The sequence shown here is derived from an EMBL/GenBank/DDBJ whole genome shotgun (WGS) entry which is preliminary data.</text>
</comment>
<gene>
    <name evidence="13" type="ORF">ENK01_04005</name>
</gene>
<dbReference type="GO" id="GO:0005886">
    <property type="term" value="C:plasma membrane"/>
    <property type="evidence" value="ECO:0007669"/>
    <property type="project" value="UniProtKB-SubCell"/>
</dbReference>
<dbReference type="Pfam" id="PF00924">
    <property type="entry name" value="MS_channel_2nd"/>
    <property type="match status" value="1"/>
</dbReference>
<dbReference type="FunFam" id="1.10.287.1260:FF:000002">
    <property type="entry name" value="Potassium efflux system KefA"/>
    <property type="match status" value="1"/>
</dbReference>
<keyword evidence="7 9" id="KW-0472">Membrane</keyword>
<dbReference type="SUPFAM" id="SSF50182">
    <property type="entry name" value="Sm-like ribonucleoproteins"/>
    <property type="match status" value="1"/>
</dbReference>
<feature type="domain" description="Mechanosensitive ion channel inner membrane" evidence="11">
    <location>
        <begin position="183"/>
        <end position="517"/>
    </location>
</feature>
<comment type="subcellular location">
    <subcellularLocation>
        <location evidence="1">Cell membrane</location>
        <topology evidence="1">Multi-pass membrane protein</topology>
    </subcellularLocation>
</comment>
<dbReference type="AlphaFoldDB" id="A0A7V5NXJ1"/>
<feature type="domain" description="Mechanosensitive ion channel MscS" evidence="10">
    <location>
        <begin position="622"/>
        <end position="687"/>
    </location>
</feature>
<evidence type="ECO:0000259" key="10">
    <source>
        <dbReference type="Pfam" id="PF00924"/>
    </source>
</evidence>
<dbReference type="PANTHER" id="PTHR30347:SF1">
    <property type="entry name" value="MECHANOSENSITIVE CHANNEL MSCK"/>
    <property type="match status" value="1"/>
</dbReference>
<feature type="transmembrane region" description="Helical" evidence="9">
    <location>
        <begin position="402"/>
        <end position="423"/>
    </location>
</feature>
<dbReference type="InterPro" id="IPR011014">
    <property type="entry name" value="MscS_channel_TM-2"/>
</dbReference>
<dbReference type="GO" id="GO:0008381">
    <property type="term" value="F:mechanosensitive monoatomic ion channel activity"/>
    <property type="evidence" value="ECO:0007669"/>
    <property type="project" value="UniProtKB-ARBA"/>
</dbReference>
<dbReference type="Gene3D" id="1.10.287.1260">
    <property type="match status" value="1"/>
</dbReference>
<evidence type="ECO:0000256" key="9">
    <source>
        <dbReference type="SAM" id="Phobius"/>
    </source>
</evidence>
<dbReference type="Pfam" id="PF12794">
    <property type="entry name" value="MscS_TM"/>
    <property type="match status" value="1"/>
</dbReference>
<dbReference type="InterPro" id="IPR023408">
    <property type="entry name" value="MscS_beta-dom_sf"/>
</dbReference>
<keyword evidence="3" id="KW-1003">Cell membrane</keyword>
<dbReference type="EMBL" id="DROP01000268">
    <property type="protein sequence ID" value="HHI89097.1"/>
    <property type="molecule type" value="Genomic_DNA"/>
</dbReference>
<comment type="similarity">
    <text evidence="2">Belongs to the MscS (TC 1.A.23) family.</text>
</comment>
<dbReference type="InterPro" id="IPR052702">
    <property type="entry name" value="MscS-like_channel"/>
</dbReference>
<sequence>NRTYAEHLRSLRKKQPNPEKLARAIKKRESELQDALFRQTTADEALGIFNAQPFDPQALKTAYDSRNGTTPPLSETDIEALQAAYDSRRSYLNDLASITNLKARKLEEVKDVQKKLYEEARALNELLDARLLWLPSTERIGVNWPANVIQGGFLLFSANNLQAVARAFINGIKHGYFVLFLWIGLLSALHVLRNRMAPVLATMSSRVGRVQRDGYTLTPLAVLDVVLAAFIPTGLILGVALTLYLGAHEYEIVRNFIHALLLTGIPVFVILFLRAASRKGGLFDVHFGVDPQIRDRLLYNTGWLVIALPLGVFLMGLTDGTLEYDTEAAALAVLGFLIAALSLSWFAFKLVWKRTRVYGQGKRRLDSIYLRNERWFLFMAVLLPLATAVLSALGYYETGRLLLARMFFSFCVLLAAYIVHGLLKRSIEIAQRRLALEQARERRDRMMEERRARAEAEERGEIPVPKLDTESINLETINRQSRQLVNIIVFVGTGALLWALWKDILPALSVFNEVTVWSYQAPDTDGKMVSVPITLWNILQAMFIALVTWFAARSVPGFLEMFVLKRLNMQQSSRFAVTTIVGYIIFAAGLLMAFDKLGVQWSSLQWIVAALGVGIGFGLQAIFANFISGLIILFERPIRIGDYITIGEISGTVTRIQIRATTLLDLDNKEILIPNQEIISQDVTNWTLANPVTRLIINVGIAYGSDTELAHKTMLETLRKNAHVLDNPEPR</sequence>
<feature type="non-terminal residue" evidence="13">
    <location>
        <position position="731"/>
    </location>
</feature>
<feature type="transmembrane region" description="Helical" evidence="9">
    <location>
        <begin position="175"/>
        <end position="193"/>
    </location>
</feature>
<dbReference type="InterPro" id="IPR049142">
    <property type="entry name" value="MS_channel_1st"/>
</dbReference>
<dbReference type="InterPro" id="IPR006685">
    <property type="entry name" value="MscS_channel_2nd"/>
</dbReference>
<dbReference type="Proteomes" id="UP000885806">
    <property type="component" value="Unassembled WGS sequence"/>
</dbReference>
<evidence type="ECO:0000256" key="5">
    <source>
        <dbReference type="ARBA" id="ARBA00022729"/>
    </source>
</evidence>
<feature type="transmembrane region" description="Helical" evidence="9">
    <location>
        <begin position="606"/>
        <end position="634"/>
    </location>
</feature>
<dbReference type="Gene3D" id="2.30.30.60">
    <property type="match status" value="1"/>
</dbReference>
<keyword evidence="6 9" id="KW-1133">Transmembrane helix</keyword>
<keyword evidence="5" id="KW-0732">Signal</keyword>
<evidence type="ECO:0000313" key="13">
    <source>
        <dbReference type="EMBL" id="HHI89097.1"/>
    </source>
</evidence>
<dbReference type="InterPro" id="IPR010920">
    <property type="entry name" value="LSM_dom_sf"/>
</dbReference>
<dbReference type="SUPFAM" id="SSF82689">
    <property type="entry name" value="Mechanosensitive channel protein MscS (YggB), C-terminal domain"/>
    <property type="match status" value="1"/>
</dbReference>
<feature type="transmembrane region" description="Helical" evidence="9">
    <location>
        <begin position="329"/>
        <end position="352"/>
    </location>
</feature>
<feature type="transmembrane region" description="Helical" evidence="9">
    <location>
        <begin position="533"/>
        <end position="552"/>
    </location>
</feature>
<feature type="coiled-coil region" evidence="8">
    <location>
        <begin position="429"/>
        <end position="459"/>
    </location>
</feature>
<evidence type="ECO:0000256" key="7">
    <source>
        <dbReference type="ARBA" id="ARBA00023136"/>
    </source>
</evidence>
<dbReference type="SUPFAM" id="SSF82861">
    <property type="entry name" value="Mechanosensitive channel protein MscS (YggB), transmembrane region"/>
    <property type="match status" value="1"/>
</dbReference>
<evidence type="ECO:0000256" key="4">
    <source>
        <dbReference type="ARBA" id="ARBA00022692"/>
    </source>
</evidence>
<dbReference type="InterPro" id="IPR011066">
    <property type="entry name" value="MscS_channel_C_sf"/>
</dbReference>
<dbReference type="Pfam" id="PF21088">
    <property type="entry name" value="MS_channel_1st"/>
    <property type="match status" value="1"/>
</dbReference>
<feature type="domain" description="Mechanosensitive ion channel transmembrane helices 2/3" evidence="12">
    <location>
        <begin position="580"/>
        <end position="620"/>
    </location>
</feature>
<feature type="transmembrane region" description="Helical" evidence="9">
    <location>
        <begin position="484"/>
        <end position="501"/>
    </location>
</feature>
<keyword evidence="8" id="KW-0175">Coiled coil</keyword>
<feature type="non-terminal residue" evidence="13">
    <location>
        <position position="1"/>
    </location>
</feature>
<proteinExistence type="inferred from homology"/>
<dbReference type="InterPro" id="IPR006686">
    <property type="entry name" value="MscS_channel_CS"/>
</dbReference>
<evidence type="ECO:0000259" key="12">
    <source>
        <dbReference type="Pfam" id="PF21088"/>
    </source>
</evidence>
<evidence type="ECO:0000256" key="2">
    <source>
        <dbReference type="ARBA" id="ARBA00008017"/>
    </source>
</evidence>
<feature type="transmembrane region" description="Helical" evidence="9">
    <location>
        <begin position="573"/>
        <end position="594"/>
    </location>
</feature>
<feature type="transmembrane region" description="Helical" evidence="9">
    <location>
        <begin position="373"/>
        <end position="396"/>
    </location>
</feature>
<dbReference type="PANTHER" id="PTHR30347">
    <property type="entry name" value="POTASSIUM CHANNEL RELATED"/>
    <property type="match status" value="1"/>
</dbReference>
<evidence type="ECO:0000256" key="1">
    <source>
        <dbReference type="ARBA" id="ARBA00004651"/>
    </source>
</evidence>
<evidence type="ECO:0000256" key="6">
    <source>
        <dbReference type="ARBA" id="ARBA00022989"/>
    </source>
</evidence>
<evidence type="ECO:0000256" key="8">
    <source>
        <dbReference type="SAM" id="Coils"/>
    </source>
</evidence>
<dbReference type="PROSITE" id="PS01246">
    <property type="entry name" value="UPF0003"/>
    <property type="match status" value="1"/>
</dbReference>
<feature type="transmembrane region" description="Helical" evidence="9">
    <location>
        <begin position="256"/>
        <end position="276"/>
    </location>
</feature>
<evidence type="ECO:0000259" key="11">
    <source>
        <dbReference type="Pfam" id="PF12794"/>
    </source>
</evidence>
<keyword evidence="4 9" id="KW-0812">Transmembrane</keyword>
<feature type="transmembrane region" description="Helical" evidence="9">
    <location>
        <begin position="214"/>
        <end position="244"/>
    </location>
</feature>
<dbReference type="InterPro" id="IPR025692">
    <property type="entry name" value="MscS_IM_dom1"/>
</dbReference>
<accession>A0A7V5NXJ1</accession>
<evidence type="ECO:0000256" key="3">
    <source>
        <dbReference type="ARBA" id="ARBA00022475"/>
    </source>
</evidence>
<reference evidence="13" key="1">
    <citation type="journal article" date="2020" name="mSystems">
        <title>Genome- and Community-Level Interaction Insights into Carbon Utilization and Element Cycling Functions of Hydrothermarchaeota in Hydrothermal Sediment.</title>
        <authorList>
            <person name="Zhou Z."/>
            <person name="Liu Y."/>
            <person name="Xu W."/>
            <person name="Pan J."/>
            <person name="Luo Z.H."/>
            <person name="Li M."/>
        </authorList>
    </citation>
    <scope>NUCLEOTIDE SEQUENCE [LARGE SCALE GENOMIC DNA]</scope>
    <source>
        <strain evidence="13">HyVt-538</strain>
    </source>
</reference>
<organism evidence="13">
    <name type="scientific">Hellea balneolensis</name>
    <dbReference type="NCBI Taxonomy" id="287478"/>
    <lineage>
        <taxon>Bacteria</taxon>
        <taxon>Pseudomonadati</taxon>
        <taxon>Pseudomonadota</taxon>
        <taxon>Alphaproteobacteria</taxon>
        <taxon>Maricaulales</taxon>
        <taxon>Robiginitomaculaceae</taxon>
        <taxon>Hellea</taxon>
    </lineage>
</organism>